<sequence>HQAEKKTIDRPNLEERRHTSLPAPGEWTQSYAQWSRNYQNFIAALKEVYCFQIFSEWFRIHRDRCDQLMRREGFCAGFRYDLAQRQDETKKSVSLITLTFLAEGRTTSTLTLALKKPTTAATDTATQGPEVATVLNNDPDKTSTKTITEHQETTAIPTNRQGSREEKITEVNIKREDMGTKTDQEAEPAVINPHRDRDRTRQEVGSVLSRSLPVHPTTPPLFKLPTAILHV</sequence>
<evidence type="ECO:0000313" key="3">
    <source>
        <dbReference type="Proteomes" id="UP000054564"/>
    </source>
</evidence>
<keyword evidence="3" id="KW-1185">Reference proteome</keyword>
<proteinExistence type="predicted"/>
<feature type="compositionally biased region" description="Basic and acidic residues" evidence="1">
    <location>
        <begin position="1"/>
        <end position="18"/>
    </location>
</feature>
<dbReference type="Proteomes" id="UP000054564">
    <property type="component" value="Unassembled WGS sequence"/>
</dbReference>
<evidence type="ECO:0000256" key="1">
    <source>
        <dbReference type="SAM" id="MobiDB-lite"/>
    </source>
</evidence>
<comment type="caution">
    <text evidence="2">The sequence shown here is derived from an EMBL/GenBank/DDBJ whole genome shotgun (WGS) entry which is preliminary data.</text>
</comment>
<evidence type="ECO:0000313" key="2">
    <source>
        <dbReference type="EMBL" id="KNE88331.1"/>
    </source>
</evidence>
<dbReference type="AlphaFoldDB" id="A0A0L0UMY1"/>
<feature type="region of interest" description="Disordered" evidence="1">
    <location>
        <begin position="180"/>
        <end position="200"/>
    </location>
</feature>
<feature type="region of interest" description="Disordered" evidence="1">
    <location>
        <begin position="1"/>
        <end position="21"/>
    </location>
</feature>
<organism evidence="2 3">
    <name type="scientific">Puccinia striiformis f. sp. tritici PST-78</name>
    <dbReference type="NCBI Taxonomy" id="1165861"/>
    <lineage>
        <taxon>Eukaryota</taxon>
        <taxon>Fungi</taxon>
        <taxon>Dikarya</taxon>
        <taxon>Basidiomycota</taxon>
        <taxon>Pucciniomycotina</taxon>
        <taxon>Pucciniomycetes</taxon>
        <taxon>Pucciniales</taxon>
        <taxon>Pucciniaceae</taxon>
        <taxon>Puccinia</taxon>
    </lineage>
</organism>
<dbReference type="EMBL" id="AJIL01002350">
    <property type="protein sequence ID" value="KNE88331.1"/>
    <property type="molecule type" value="Genomic_DNA"/>
</dbReference>
<feature type="non-terminal residue" evidence="2">
    <location>
        <position position="1"/>
    </location>
</feature>
<accession>A0A0L0UMY1</accession>
<reference evidence="3" key="1">
    <citation type="submission" date="2014-03" db="EMBL/GenBank/DDBJ databases">
        <title>The Genome Sequence of Puccinia striiformis f. sp. tritici PST-78.</title>
        <authorList>
            <consortium name="The Broad Institute Genome Sequencing Platform"/>
            <person name="Cuomo C."/>
            <person name="Hulbert S."/>
            <person name="Chen X."/>
            <person name="Walker B."/>
            <person name="Young S.K."/>
            <person name="Zeng Q."/>
            <person name="Gargeya S."/>
            <person name="Fitzgerald M."/>
            <person name="Haas B."/>
            <person name="Abouelleil A."/>
            <person name="Alvarado L."/>
            <person name="Arachchi H.M."/>
            <person name="Berlin A.M."/>
            <person name="Chapman S.B."/>
            <person name="Goldberg J."/>
            <person name="Griggs A."/>
            <person name="Gujja S."/>
            <person name="Hansen M."/>
            <person name="Howarth C."/>
            <person name="Imamovic A."/>
            <person name="Larimer J."/>
            <person name="McCowan C."/>
            <person name="Montmayeur A."/>
            <person name="Murphy C."/>
            <person name="Neiman D."/>
            <person name="Pearson M."/>
            <person name="Priest M."/>
            <person name="Roberts A."/>
            <person name="Saif S."/>
            <person name="Shea T."/>
            <person name="Sisk P."/>
            <person name="Sykes S."/>
            <person name="Wortman J."/>
            <person name="Nusbaum C."/>
            <person name="Birren B."/>
        </authorList>
    </citation>
    <scope>NUCLEOTIDE SEQUENCE [LARGE SCALE GENOMIC DNA]</scope>
    <source>
        <strain evidence="3">race PST-78</strain>
    </source>
</reference>
<protein>
    <submittedName>
        <fullName evidence="2">Uncharacterized protein</fullName>
    </submittedName>
</protein>
<name>A0A0L0UMY1_9BASI</name>
<gene>
    <name evidence="2" type="ORF">PSTG_18269</name>
</gene>